<comment type="subunit">
    <text evidence="5">Monomer.</text>
</comment>
<dbReference type="SUPFAM" id="SSF111337">
    <property type="entry name" value="QueA-like"/>
    <property type="match status" value="1"/>
</dbReference>
<dbReference type="EC" id="2.4.99.17" evidence="5"/>
<comment type="subcellular location">
    <subcellularLocation>
        <location evidence="5">Cytoplasm</location>
    </subcellularLocation>
</comment>
<organism evidence="6 7">
    <name type="scientific">Candidatus Berkelbacteria bacterium RIFOXYA2_FULL_43_10</name>
    <dbReference type="NCBI Taxonomy" id="1797472"/>
    <lineage>
        <taxon>Bacteria</taxon>
        <taxon>Candidatus Berkelbacteria</taxon>
    </lineage>
</organism>
<evidence type="ECO:0000313" key="6">
    <source>
        <dbReference type="EMBL" id="OGD63696.1"/>
    </source>
</evidence>
<accession>A0A1F5E8U4</accession>
<protein>
    <recommendedName>
        <fullName evidence="5">S-adenosylmethionine:tRNA ribosyltransferase-isomerase</fullName>
        <ecNumber evidence="5">2.4.99.17</ecNumber>
    </recommendedName>
    <alternativeName>
        <fullName evidence="5">Queuosine biosynthesis protein QueA</fullName>
    </alternativeName>
</protein>
<evidence type="ECO:0000256" key="2">
    <source>
        <dbReference type="ARBA" id="ARBA00022679"/>
    </source>
</evidence>
<evidence type="ECO:0000256" key="3">
    <source>
        <dbReference type="ARBA" id="ARBA00022691"/>
    </source>
</evidence>
<reference evidence="6 7" key="1">
    <citation type="journal article" date="2016" name="Nat. Commun.">
        <title>Thousands of microbial genomes shed light on interconnected biogeochemical processes in an aquifer system.</title>
        <authorList>
            <person name="Anantharaman K."/>
            <person name="Brown C.T."/>
            <person name="Hug L.A."/>
            <person name="Sharon I."/>
            <person name="Castelle C.J."/>
            <person name="Probst A.J."/>
            <person name="Thomas B.C."/>
            <person name="Singh A."/>
            <person name="Wilkins M.J."/>
            <person name="Karaoz U."/>
            <person name="Brodie E.L."/>
            <person name="Williams K.H."/>
            <person name="Hubbard S.S."/>
            <person name="Banfield J.F."/>
        </authorList>
    </citation>
    <scope>NUCLEOTIDE SEQUENCE [LARGE SCALE GENOMIC DNA]</scope>
</reference>
<keyword evidence="1 5" id="KW-0963">Cytoplasm</keyword>
<keyword evidence="4 5" id="KW-0671">Queuosine biosynthesis</keyword>
<evidence type="ECO:0000256" key="4">
    <source>
        <dbReference type="ARBA" id="ARBA00022785"/>
    </source>
</evidence>
<dbReference type="AlphaFoldDB" id="A0A1F5E8U4"/>
<dbReference type="STRING" id="1797472.A2215_00025"/>
<dbReference type="GO" id="GO:0005737">
    <property type="term" value="C:cytoplasm"/>
    <property type="evidence" value="ECO:0007669"/>
    <property type="project" value="UniProtKB-SubCell"/>
</dbReference>
<evidence type="ECO:0000313" key="7">
    <source>
        <dbReference type="Proteomes" id="UP000178583"/>
    </source>
</evidence>
<dbReference type="EMBL" id="MEZY01000031">
    <property type="protein sequence ID" value="OGD63696.1"/>
    <property type="molecule type" value="Genomic_DNA"/>
</dbReference>
<sequence length="395" mass="44543">MKLSDFDYKLPHGLIAQKPEKRRDQSRLLVLGRGTGNICYKHFYDILDYLKSGDVLVLNNSKVIAARLEGSKEITGGKVEVLLDTPVSDYRWLVLGRGLTSGSRIKFSNSILTCAVEKKVGDRYQALFNISSEEFDCEIDRIGGVPLPQYIKEVKSEKLKVKSIGDYLKERYQTVYARERGSVAAPTAGLHFTEELLKKIKSRGVEIKHLTLHVGSGTFLPVKNDKIEDHKMHREHFSIDAKTYEDIILAKKEGRRIIAVGTTSARVLETVVSNPSRKYPPFGRDLASPIRRAGEPNESTKLRINSGITGIDTKKLKSYNLKPSDVISGWTDIFIYPGYEFKVVDGLITNFHLPKSTLLMLISAFTGRENVTNAYKEAIKKKYRFYSFGDAMLII</sequence>
<dbReference type="PANTHER" id="PTHR30307">
    <property type="entry name" value="S-ADENOSYLMETHIONINE:TRNA RIBOSYLTRANSFERASE-ISOMERASE"/>
    <property type="match status" value="1"/>
</dbReference>
<dbReference type="Pfam" id="PF02547">
    <property type="entry name" value="Queuosine_synth"/>
    <property type="match status" value="1"/>
</dbReference>
<dbReference type="InterPro" id="IPR003699">
    <property type="entry name" value="QueA"/>
</dbReference>
<comment type="similarity">
    <text evidence="5">Belongs to the QueA family.</text>
</comment>
<dbReference type="GO" id="GO:0051075">
    <property type="term" value="F:S-adenosylmethionine:tRNA ribosyltransferase-isomerase activity"/>
    <property type="evidence" value="ECO:0007669"/>
    <property type="project" value="UniProtKB-EC"/>
</dbReference>
<comment type="function">
    <text evidence="5">Transfers and isomerizes the ribose moiety from AdoMet to the 7-aminomethyl group of 7-deazaguanine (preQ1-tRNA) to give epoxyqueuosine (oQ-tRNA).</text>
</comment>
<dbReference type="UniPathway" id="UPA00392"/>
<evidence type="ECO:0000256" key="5">
    <source>
        <dbReference type="HAMAP-Rule" id="MF_00113"/>
    </source>
</evidence>
<dbReference type="HAMAP" id="MF_00113">
    <property type="entry name" value="QueA"/>
    <property type="match status" value="1"/>
</dbReference>
<dbReference type="InterPro" id="IPR042118">
    <property type="entry name" value="QueA_dom1"/>
</dbReference>
<keyword evidence="2 5" id="KW-0808">Transferase</keyword>
<evidence type="ECO:0000256" key="1">
    <source>
        <dbReference type="ARBA" id="ARBA00022490"/>
    </source>
</evidence>
<dbReference type="PANTHER" id="PTHR30307:SF0">
    <property type="entry name" value="S-ADENOSYLMETHIONINE:TRNA RIBOSYLTRANSFERASE-ISOMERASE"/>
    <property type="match status" value="1"/>
</dbReference>
<dbReference type="Proteomes" id="UP000178583">
    <property type="component" value="Unassembled WGS sequence"/>
</dbReference>
<dbReference type="GO" id="GO:0008616">
    <property type="term" value="P:tRNA queuosine(34) biosynthetic process"/>
    <property type="evidence" value="ECO:0007669"/>
    <property type="project" value="UniProtKB-UniRule"/>
</dbReference>
<name>A0A1F5E8U4_9BACT</name>
<keyword evidence="3 5" id="KW-0949">S-adenosyl-L-methionine</keyword>
<proteinExistence type="inferred from homology"/>
<dbReference type="Gene3D" id="3.40.1780.10">
    <property type="entry name" value="QueA-like"/>
    <property type="match status" value="2"/>
</dbReference>
<comment type="pathway">
    <text evidence="5">tRNA modification; tRNA-queuosine biosynthesis.</text>
</comment>
<gene>
    <name evidence="5" type="primary">queA</name>
    <name evidence="6" type="ORF">A2215_00025</name>
</gene>
<comment type="catalytic activity">
    <reaction evidence="5">
        <text>7-aminomethyl-7-carbaguanosine(34) in tRNA + S-adenosyl-L-methionine = epoxyqueuosine(34) in tRNA + adenine + L-methionine + 2 H(+)</text>
        <dbReference type="Rhea" id="RHEA:32155"/>
        <dbReference type="Rhea" id="RHEA-COMP:10342"/>
        <dbReference type="Rhea" id="RHEA-COMP:18582"/>
        <dbReference type="ChEBI" id="CHEBI:15378"/>
        <dbReference type="ChEBI" id="CHEBI:16708"/>
        <dbReference type="ChEBI" id="CHEBI:57844"/>
        <dbReference type="ChEBI" id="CHEBI:59789"/>
        <dbReference type="ChEBI" id="CHEBI:82833"/>
        <dbReference type="ChEBI" id="CHEBI:194443"/>
        <dbReference type="EC" id="2.4.99.17"/>
    </reaction>
</comment>
<comment type="caution">
    <text evidence="6">The sequence shown here is derived from an EMBL/GenBank/DDBJ whole genome shotgun (WGS) entry which is preliminary data.</text>
</comment>
<dbReference type="InterPro" id="IPR036100">
    <property type="entry name" value="QueA_sf"/>
</dbReference>